<accession>A0A3S5FCF4</accession>
<evidence type="ECO:0000313" key="1">
    <source>
        <dbReference type="EMBL" id="VEL12168.1"/>
    </source>
</evidence>
<keyword evidence="2" id="KW-1185">Reference proteome</keyword>
<name>A0A3S5FCF4_9PLAT</name>
<evidence type="ECO:0000313" key="2">
    <source>
        <dbReference type="Proteomes" id="UP000784294"/>
    </source>
</evidence>
<proteinExistence type="predicted"/>
<comment type="caution">
    <text evidence="1">The sequence shown here is derived from an EMBL/GenBank/DDBJ whole genome shotgun (WGS) entry which is preliminary data.</text>
</comment>
<dbReference type="Proteomes" id="UP000784294">
    <property type="component" value="Unassembled WGS sequence"/>
</dbReference>
<dbReference type="EMBL" id="CAAALY010013972">
    <property type="protein sequence ID" value="VEL12168.1"/>
    <property type="molecule type" value="Genomic_DNA"/>
</dbReference>
<gene>
    <name evidence="1" type="ORF">PXEA_LOCUS5608</name>
</gene>
<protein>
    <submittedName>
        <fullName evidence="1">Uncharacterized protein</fullName>
    </submittedName>
</protein>
<reference evidence="1" key="1">
    <citation type="submission" date="2018-11" db="EMBL/GenBank/DDBJ databases">
        <authorList>
            <consortium name="Pathogen Informatics"/>
        </authorList>
    </citation>
    <scope>NUCLEOTIDE SEQUENCE</scope>
</reference>
<sequence>MQELLTEVTYPWHNFKFDYWRWLCHTKHARHTRSSVSIQFLECPAKCPDGLLKFHLKILTVMASDLEISCPSPGSKSKFYLSISRSNTSLLLLRLL</sequence>
<dbReference type="AlphaFoldDB" id="A0A3S5FCF4"/>
<organism evidence="1 2">
    <name type="scientific">Protopolystoma xenopodis</name>
    <dbReference type="NCBI Taxonomy" id="117903"/>
    <lineage>
        <taxon>Eukaryota</taxon>
        <taxon>Metazoa</taxon>
        <taxon>Spiralia</taxon>
        <taxon>Lophotrochozoa</taxon>
        <taxon>Platyhelminthes</taxon>
        <taxon>Monogenea</taxon>
        <taxon>Polyopisthocotylea</taxon>
        <taxon>Polystomatidea</taxon>
        <taxon>Polystomatidae</taxon>
        <taxon>Protopolystoma</taxon>
    </lineage>
</organism>